<dbReference type="GO" id="GO:0020037">
    <property type="term" value="F:heme binding"/>
    <property type="evidence" value="ECO:0007669"/>
    <property type="project" value="InterPro"/>
</dbReference>
<dbReference type="GO" id="GO:0016020">
    <property type="term" value="C:membrane"/>
    <property type="evidence" value="ECO:0007669"/>
    <property type="project" value="UniProtKB-SubCell"/>
</dbReference>
<keyword evidence="6" id="KW-0560">Oxidoreductase</keyword>
<comment type="cofactor">
    <cofactor evidence="1">
        <name>heme</name>
        <dbReference type="ChEBI" id="CHEBI:30413"/>
    </cofactor>
</comment>
<organism evidence="9 10">
    <name type="scientific">Rhododendron simsii</name>
    <name type="common">Sims's rhododendron</name>
    <dbReference type="NCBI Taxonomy" id="118357"/>
    <lineage>
        <taxon>Eukaryota</taxon>
        <taxon>Viridiplantae</taxon>
        <taxon>Streptophyta</taxon>
        <taxon>Embryophyta</taxon>
        <taxon>Tracheophyta</taxon>
        <taxon>Spermatophyta</taxon>
        <taxon>Magnoliopsida</taxon>
        <taxon>eudicotyledons</taxon>
        <taxon>Gunneridae</taxon>
        <taxon>Pentapetalae</taxon>
        <taxon>asterids</taxon>
        <taxon>Ericales</taxon>
        <taxon>Ericaceae</taxon>
        <taxon>Ericoideae</taxon>
        <taxon>Rhodoreae</taxon>
        <taxon>Rhododendron</taxon>
    </lineage>
</organism>
<evidence type="ECO:0000256" key="5">
    <source>
        <dbReference type="ARBA" id="ARBA00022723"/>
    </source>
</evidence>
<comment type="similarity">
    <text evidence="3">Belongs to the cytochrome P450 family.</text>
</comment>
<dbReference type="EMBL" id="WJXA01000001">
    <property type="protein sequence ID" value="KAF7152328.1"/>
    <property type="molecule type" value="Genomic_DNA"/>
</dbReference>
<evidence type="ECO:0000256" key="6">
    <source>
        <dbReference type="ARBA" id="ARBA00023002"/>
    </source>
</evidence>
<name>A0A834HFU8_RHOSS</name>
<evidence type="ECO:0000256" key="1">
    <source>
        <dbReference type="ARBA" id="ARBA00001971"/>
    </source>
</evidence>
<protein>
    <submittedName>
        <fullName evidence="9">Uncharacterized protein</fullName>
    </submittedName>
</protein>
<evidence type="ECO:0000313" key="10">
    <source>
        <dbReference type="Proteomes" id="UP000626092"/>
    </source>
</evidence>
<keyword evidence="5" id="KW-0479">Metal-binding</keyword>
<evidence type="ECO:0000256" key="8">
    <source>
        <dbReference type="ARBA" id="ARBA00023033"/>
    </source>
</evidence>
<evidence type="ECO:0000313" key="9">
    <source>
        <dbReference type="EMBL" id="KAF7152328.1"/>
    </source>
</evidence>
<dbReference type="GO" id="GO:0005506">
    <property type="term" value="F:iron ion binding"/>
    <property type="evidence" value="ECO:0007669"/>
    <property type="project" value="InterPro"/>
</dbReference>
<keyword evidence="10" id="KW-1185">Reference proteome</keyword>
<evidence type="ECO:0000256" key="3">
    <source>
        <dbReference type="ARBA" id="ARBA00010617"/>
    </source>
</evidence>
<dbReference type="PANTHER" id="PTHR47948">
    <property type="entry name" value="TRANS-CINNAMATE 4-MONOOXYGENASE"/>
    <property type="match status" value="1"/>
</dbReference>
<dbReference type="OrthoDB" id="1732139at2759"/>
<dbReference type="PANTHER" id="PTHR47948:SF4">
    <property type="entry name" value="TRANS-CINNAMATE 4-MONOOXYGENASE"/>
    <property type="match status" value="1"/>
</dbReference>
<proteinExistence type="inferred from homology"/>
<accession>A0A834HFU8</accession>
<keyword evidence="7" id="KW-0408">Iron</keyword>
<comment type="subcellular location">
    <subcellularLocation>
        <location evidence="2">Membrane</location>
        <topology evidence="2">Single-pass membrane protein</topology>
    </subcellularLocation>
</comment>
<keyword evidence="8" id="KW-0503">Monooxygenase</keyword>
<comment type="caution">
    <text evidence="9">The sequence shown here is derived from an EMBL/GenBank/DDBJ whole genome shotgun (WGS) entry which is preliminary data.</text>
</comment>
<dbReference type="GO" id="GO:0016710">
    <property type="term" value="F:trans-cinnamate 4-monooxygenase activity"/>
    <property type="evidence" value="ECO:0007669"/>
    <property type="project" value="TreeGrafter"/>
</dbReference>
<keyword evidence="4" id="KW-0349">Heme</keyword>
<dbReference type="AlphaFoldDB" id="A0A834HFU8"/>
<gene>
    <name evidence="9" type="ORF">RHSIM_Rhsim01G0166100</name>
</gene>
<sequence length="152" mass="17440">MVSMPHLSKEFEKVVFHIFTGKGQEMVFTFYGEHWRKMRRIMIVPFFTNKVVQQYQAGWEPGGSGGRDRAAKAAATDDVIHIDFHVLGWPGLVFLSLLALDIASHGFQMYRWRSPAEAHYIKQRQLLSFTEDDTDDCMSGDNLRIVDDVGQD</sequence>
<evidence type="ECO:0000256" key="2">
    <source>
        <dbReference type="ARBA" id="ARBA00004167"/>
    </source>
</evidence>
<dbReference type="InterPro" id="IPR036396">
    <property type="entry name" value="Cyt_P450_sf"/>
</dbReference>
<evidence type="ECO:0000256" key="7">
    <source>
        <dbReference type="ARBA" id="ARBA00023004"/>
    </source>
</evidence>
<reference evidence="9" key="1">
    <citation type="submission" date="2019-11" db="EMBL/GenBank/DDBJ databases">
        <authorList>
            <person name="Liu Y."/>
            <person name="Hou J."/>
            <person name="Li T.-Q."/>
            <person name="Guan C.-H."/>
            <person name="Wu X."/>
            <person name="Wu H.-Z."/>
            <person name="Ling F."/>
            <person name="Zhang R."/>
            <person name="Shi X.-G."/>
            <person name="Ren J.-P."/>
            <person name="Chen E.-F."/>
            <person name="Sun J.-M."/>
        </authorList>
    </citation>
    <scope>NUCLEOTIDE SEQUENCE</scope>
    <source>
        <strain evidence="9">Adult_tree_wgs_1</strain>
        <tissue evidence="9">Leaves</tissue>
    </source>
</reference>
<dbReference type="SUPFAM" id="SSF48264">
    <property type="entry name" value="Cytochrome P450"/>
    <property type="match status" value="1"/>
</dbReference>
<evidence type="ECO:0000256" key="4">
    <source>
        <dbReference type="ARBA" id="ARBA00022617"/>
    </source>
</evidence>
<dbReference type="GO" id="GO:0009808">
    <property type="term" value="P:lignin metabolic process"/>
    <property type="evidence" value="ECO:0007669"/>
    <property type="project" value="TreeGrafter"/>
</dbReference>
<dbReference type="Proteomes" id="UP000626092">
    <property type="component" value="Unassembled WGS sequence"/>
</dbReference>